<feature type="region of interest" description="Disordered" evidence="1">
    <location>
        <begin position="95"/>
        <end position="140"/>
    </location>
</feature>
<dbReference type="InterPro" id="IPR007055">
    <property type="entry name" value="BON_dom"/>
</dbReference>
<dbReference type="AlphaFoldDB" id="A0A5B9QF09"/>
<dbReference type="PANTHER" id="PTHR34606">
    <property type="entry name" value="BON DOMAIN-CONTAINING PROTEIN"/>
    <property type="match status" value="1"/>
</dbReference>
<dbReference type="Pfam" id="PF04972">
    <property type="entry name" value="BON"/>
    <property type="match status" value="1"/>
</dbReference>
<feature type="domain" description="BON" evidence="3">
    <location>
        <begin position="27"/>
        <end position="95"/>
    </location>
</feature>
<keyword evidence="5" id="KW-1185">Reference proteome</keyword>
<feature type="compositionally biased region" description="Polar residues" evidence="1">
    <location>
        <begin position="97"/>
        <end position="106"/>
    </location>
</feature>
<feature type="signal peptide" evidence="2">
    <location>
        <begin position="1"/>
        <end position="20"/>
    </location>
</feature>
<dbReference type="Gene3D" id="3.30.1340.30">
    <property type="match status" value="1"/>
</dbReference>
<keyword evidence="2" id="KW-0732">Signal</keyword>
<sequence precursor="true">MRSFMLGLALLIAATGPAVSTTTAATSDENAAQHIADNLKESGKLKGYRVGVKYEDGVAWLKGTVTSPQQKQIAEEIARSSNGVQHVISKIEVEQPVQDSATSSSYGQAEAASFGSAQAGQAPRQGAPRQAQRNNNMPVPYAYMGQQGQNANVRAASFSQQAQYCPDGACMPGAGGGMGGMGMGGDGGYAPGGMGPSGNYDNPQMPGYAWPSYAASPNYAALTYPKQYSASAWPYIGPFYPYPQVPLGWRKVTLEWDDGWWFLDFKDCKNCR</sequence>
<dbReference type="Proteomes" id="UP000323917">
    <property type="component" value="Chromosome"/>
</dbReference>
<gene>
    <name evidence="4" type="ORF">Pr1d_35060</name>
</gene>
<dbReference type="PROSITE" id="PS50914">
    <property type="entry name" value="BON"/>
    <property type="match status" value="1"/>
</dbReference>
<evidence type="ECO:0000313" key="4">
    <source>
        <dbReference type="EMBL" id="QEG36195.1"/>
    </source>
</evidence>
<dbReference type="EMBL" id="CP042913">
    <property type="protein sequence ID" value="QEG36195.1"/>
    <property type="molecule type" value="Genomic_DNA"/>
</dbReference>
<dbReference type="InterPro" id="IPR051686">
    <property type="entry name" value="Lipoprotein_DolP"/>
</dbReference>
<dbReference type="KEGG" id="bgok:Pr1d_35060"/>
<protein>
    <submittedName>
        <fullName evidence="4">BON domain protein</fullName>
    </submittedName>
</protein>
<dbReference type="RefSeq" id="WP_148074574.1">
    <property type="nucleotide sequence ID" value="NZ_CP042913.1"/>
</dbReference>
<feature type="chain" id="PRO_5023109236" evidence="2">
    <location>
        <begin position="21"/>
        <end position="272"/>
    </location>
</feature>
<name>A0A5B9QF09_9BACT</name>
<evidence type="ECO:0000256" key="2">
    <source>
        <dbReference type="SAM" id="SignalP"/>
    </source>
</evidence>
<feature type="compositionally biased region" description="Low complexity" evidence="1">
    <location>
        <begin position="107"/>
        <end position="133"/>
    </location>
</feature>
<dbReference type="PANTHER" id="PTHR34606:SF15">
    <property type="entry name" value="BON DOMAIN-CONTAINING PROTEIN"/>
    <property type="match status" value="1"/>
</dbReference>
<proteinExistence type="predicted"/>
<accession>A0A5B9QF09</accession>
<evidence type="ECO:0000259" key="3">
    <source>
        <dbReference type="PROSITE" id="PS50914"/>
    </source>
</evidence>
<evidence type="ECO:0000313" key="5">
    <source>
        <dbReference type="Proteomes" id="UP000323917"/>
    </source>
</evidence>
<dbReference type="OrthoDB" id="282501at2"/>
<reference evidence="4 5" key="1">
    <citation type="submission" date="2019-08" db="EMBL/GenBank/DDBJ databases">
        <title>Deep-cultivation of Planctomycetes and their phenomic and genomic characterization uncovers novel biology.</title>
        <authorList>
            <person name="Wiegand S."/>
            <person name="Jogler M."/>
            <person name="Boedeker C."/>
            <person name="Pinto D."/>
            <person name="Vollmers J."/>
            <person name="Rivas-Marin E."/>
            <person name="Kohn T."/>
            <person name="Peeters S.H."/>
            <person name="Heuer A."/>
            <person name="Rast P."/>
            <person name="Oberbeckmann S."/>
            <person name="Bunk B."/>
            <person name="Jeske O."/>
            <person name="Meyerdierks A."/>
            <person name="Storesund J.E."/>
            <person name="Kallscheuer N."/>
            <person name="Luecker S."/>
            <person name="Lage O.M."/>
            <person name="Pohl T."/>
            <person name="Merkel B.J."/>
            <person name="Hornburger P."/>
            <person name="Mueller R.-W."/>
            <person name="Bruemmer F."/>
            <person name="Labrenz M."/>
            <person name="Spormann A.M."/>
            <person name="Op den Camp H."/>
            <person name="Overmann J."/>
            <person name="Amann R."/>
            <person name="Jetten M.S.M."/>
            <person name="Mascher T."/>
            <person name="Medema M.H."/>
            <person name="Devos D.P."/>
            <person name="Kaster A.-K."/>
            <person name="Ovreas L."/>
            <person name="Rohde M."/>
            <person name="Galperin M.Y."/>
            <person name="Jogler C."/>
        </authorList>
    </citation>
    <scope>NUCLEOTIDE SEQUENCE [LARGE SCALE GENOMIC DNA]</scope>
    <source>
        <strain evidence="4 5">Pr1d</strain>
    </source>
</reference>
<evidence type="ECO:0000256" key="1">
    <source>
        <dbReference type="SAM" id="MobiDB-lite"/>
    </source>
</evidence>
<organism evidence="4 5">
    <name type="scientific">Bythopirellula goksoeyrii</name>
    <dbReference type="NCBI Taxonomy" id="1400387"/>
    <lineage>
        <taxon>Bacteria</taxon>
        <taxon>Pseudomonadati</taxon>
        <taxon>Planctomycetota</taxon>
        <taxon>Planctomycetia</taxon>
        <taxon>Pirellulales</taxon>
        <taxon>Lacipirellulaceae</taxon>
        <taxon>Bythopirellula</taxon>
    </lineage>
</organism>